<organism evidence="2 3">
    <name type="scientific">Saprolegnia diclina (strain VS20)</name>
    <dbReference type="NCBI Taxonomy" id="1156394"/>
    <lineage>
        <taxon>Eukaryota</taxon>
        <taxon>Sar</taxon>
        <taxon>Stramenopiles</taxon>
        <taxon>Oomycota</taxon>
        <taxon>Saprolegniomycetes</taxon>
        <taxon>Saprolegniales</taxon>
        <taxon>Saprolegniaceae</taxon>
        <taxon>Saprolegnia</taxon>
    </lineage>
</organism>
<dbReference type="AlphaFoldDB" id="T0QJC1"/>
<feature type="region of interest" description="Disordered" evidence="1">
    <location>
        <begin position="351"/>
        <end position="375"/>
    </location>
</feature>
<protein>
    <submittedName>
        <fullName evidence="2">Uncharacterized protein</fullName>
    </submittedName>
</protein>
<dbReference type="RefSeq" id="XP_008608446.1">
    <property type="nucleotide sequence ID" value="XM_008610224.1"/>
</dbReference>
<evidence type="ECO:0000313" key="2">
    <source>
        <dbReference type="EMBL" id="EQC38119.1"/>
    </source>
</evidence>
<dbReference type="InParanoid" id="T0QJC1"/>
<gene>
    <name evidence="2" type="ORF">SDRG_04549</name>
</gene>
<accession>T0QJC1</accession>
<dbReference type="Proteomes" id="UP000030762">
    <property type="component" value="Unassembled WGS sequence"/>
</dbReference>
<evidence type="ECO:0000313" key="3">
    <source>
        <dbReference type="Proteomes" id="UP000030762"/>
    </source>
</evidence>
<dbReference type="OrthoDB" id="79149at2759"/>
<dbReference type="EMBL" id="JH767142">
    <property type="protein sequence ID" value="EQC38119.1"/>
    <property type="molecule type" value="Genomic_DNA"/>
</dbReference>
<name>T0QJC1_SAPDV</name>
<keyword evidence="3" id="KW-1185">Reference proteome</keyword>
<sequence length="375" mass="42070">MVPTALRRAVLEFAIDVYRPLSMDAAALRLVNHAWADAVASVPLRVRVHILSTTSQQDDHVVRLCAVSADPFRYPLVANVHSVDGMDADYFAQVELHPWTWMTLETSDALHAALTRLLERATGSQHVVVTNVIANASKCQPPKFADAVAYEDTLDDRKWCRLKRRKTADAVLPLSALRAVRIQPGALLHWREFNLSFLDFPQLRQLTLHQDAWHLNTSYERHGALTTLDLHVDGWQVAAYDQSICASSVSLRHVQCPLLVQAPLHVETIGVLLPTDLNKANGADPMLGENVQTLVIATTETAWTDGHDDWLRHVTSQVTKVVVGVDDKHLPEMQARAAQWRTQYPRQQCVVERRDPSDMDADPSDDFPSYLRQAP</sequence>
<dbReference type="VEuPathDB" id="FungiDB:SDRG_04549"/>
<evidence type="ECO:0000256" key="1">
    <source>
        <dbReference type="SAM" id="MobiDB-lite"/>
    </source>
</evidence>
<reference evidence="2 3" key="1">
    <citation type="submission" date="2012-04" db="EMBL/GenBank/DDBJ databases">
        <title>The Genome Sequence of Saprolegnia declina VS20.</title>
        <authorList>
            <consortium name="The Broad Institute Genome Sequencing Platform"/>
            <person name="Russ C."/>
            <person name="Nusbaum C."/>
            <person name="Tyler B."/>
            <person name="van West P."/>
            <person name="Dieguez-Uribeondo J."/>
            <person name="de Bruijn I."/>
            <person name="Tripathy S."/>
            <person name="Jiang R."/>
            <person name="Young S.K."/>
            <person name="Zeng Q."/>
            <person name="Gargeya S."/>
            <person name="Fitzgerald M."/>
            <person name="Haas B."/>
            <person name="Abouelleil A."/>
            <person name="Alvarado L."/>
            <person name="Arachchi H.M."/>
            <person name="Berlin A."/>
            <person name="Chapman S.B."/>
            <person name="Goldberg J."/>
            <person name="Griggs A."/>
            <person name="Gujja S."/>
            <person name="Hansen M."/>
            <person name="Howarth C."/>
            <person name="Imamovic A."/>
            <person name="Larimer J."/>
            <person name="McCowen C."/>
            <person name="Montmayeur A."/>
            <person name="Murphy C."/>
            <person name="Neiman D."/>
            <person name="Pearson M."/>
            <person name="Priest M."/>
            <person name="Roberts A."/>
            <person name="Saif S."/>
            <person name="Shea T."/>
            <person name="Sisk P."/>
            <person name="Sykes S."/>
            <person name="Wortman J."/>
            <person name="Nusbaum C."/>
            <person name="Birren B."/>
        </authorList>
    </citation>
    <scope>NUCLEOTIDE SEQUENCE [LARGE SCALE GENOMIC DNA]</scope>
    <source>
        <strain evidence="2 3">VS20</strain>
    </source>
</reference>
<dbReference type="GeneID" id="19945276"/>
<proteinExistence type="predicted"/>